<evidence type="ECO:0000259" key="5">
    <source>
        <dbReference type="PROSITE" id="PS50931"/>
    </source>
</evidence>
<evidence type="ECO:0000256" key="3">
    <source>
        <dbReference type="ARBA" id="ARBA00023125"/>
    </source>
</evidence>
<feature type="domain" description="HTH lysR-type" evidence="5">
    <location>
        <begin position="1"/>
        <end position="58"/>
    </location>
</feature>
<dbReference type="PROSITE" id="PS50931">
    <property type="entry name" value="HTH_LYSR"/>
    <property type="match status" value="1"/>
</dbReference>
<evidence type="ECO:0000313" key="7">
    <source>
        <dbReference type="Proteomes" id="UP000076643"/>
    </source>
</evidence>
<dbReference type="Pfam" id="PF00126">
    <property type="entry name" value="HTH_1"/>
    <property type="match status" value="1"/>
</dbReference>
<name>A0A166X1H2_9GAMM</name>
<dbReference type="Pfam" id="PF03466">
    <property type="entry name" value="LysR_substrate"/>
    <property type="match status" value="1"/>
</dbReference>
<keyword evidence="2" id="KW-0805">Transcription regulation</keyword>
<proteinExistence type="inferred from homology"/>
<protein>
    <recommendedName>
        <fullName evidence="5">HTH lysR-type domain-containing protein</fullName>
    </recommendedName>
</protein>
<comment type="caution">
    <text evidence="6">The sequence shown here is derived from an EMBL/GenBank/DDBJ whole genome shotgun (WGS) entry which is preliminary data.</text>
</comment>
<dbReference type="PATRIC" id="fig|1365250.3.peg.2252"/>
<dbReference type="EMBL" id="AUYB01000100">
    <property type="protein sequence ID" value="KZN39138.1"/>
    <property type="molecule type" value="Genomic_DNA"/>
</dbReference>
<dbReference type="InterPro" id="IPR000847">
    <property type="entry name" value="LysR_HTH_N"/>
</dbReference>
<dbReference type="PRINTS" id="PR00039">
    <property type="entry name" value="HTHLYSR"/>
</dbReference>
<evidence type="ECO:0000256" key="4">
    <source>
        <dbReference type="ARBA" id="ARBA00023163"/>
    </source>
</evidence>
<dbReference type="CDD" id="cd05466">
    <property type="entry name" value="PBP2_LTTR_substrate"/>
    <property type="match status" value="1"/>
</dbReference>
<dbReference type="PANTHER" id="PTHR30126">
    <property type="entry name" value="HTH-TYPE TRANSCRIPTIONAL REGULATOR"/>
    <property type="match status" value="1"/>
</dbReference>
<evidence type="ECO:0000256" key="1">
    <source>
        <dbReference type="ARBA" id="ARBA00009437"/>
    </source>
</evidence>
<keyword evidence="7" id="KW-1185">Reference proteome</keyword>
<keyword evidence="4" id="KW-0804">Transcription</keyword>
<organism evidence="6 7">
    <name type="scientific">Pseudoalteromonas luteoviolacea DSM 6061</name>
    <dbReference type="NCBI Taxonomy" id="1365250"/>
    <lineage>
        <taxon>Bacteria</taxon>
        <taxon>Pseudomonadati</taxon>
        <taxon>Pseudomonadota</taxon>
        <taxon>Gammaproteobacteria</taxon>
        <taxon>Alteromonadales</taxon>
        <taxon>Pseudoalteromonadaceae</taxon>
        <taxon>Pseudoalteromonas</taxon>
    </lineage>
</organism>
<sequence>MKLSDLEVLHVVAQSASLNDAAKRLYKTQPAVTQAIKRLSSELGFALVTREDYRIKLTEEGKRFYKEAIKLLEHHTNLKAMASDLSQGNEPKFNICYEAMSYDYDCNELIKRAFRQYPSTAFEITSGKRFVALERVNQGLSDIGIGPWFNLFHATGDLESIAIGEVKLGIVAKTGLMPKELTFEQLNQYPCLAMKESGFEFDSDRLEYSKSMSVMKLDDISTIKMFVMQGLGFAMVTLNHCEKELQDGTLEQINVLDRQDQFNIDIHAFRRQLPHYGSVANYLWDGFKKLGEEYDGRRV</sequence>
<dbReference type="RefSeq" id="WP_063356249.1">
    <property type="nucleotide sequence ID" value="NZ_AQHB01000049.1"/>
</dbReference>
<comment type="similarity">
    <text evidence="1">Belongs to the LysR transcriptional regulatory family.</text>
</comment>
<dbReference type="GO" id="GO:0003700">
    <property type="term" value="F:DNA-binding transcription factor activity"/>
    <property type="evidence" value="ECO:0007669"/>
    <property type="project" value="InterPro"/>
</dbReference>
<dbReference type="InterPro" id="IPR005119">
    <property type="entry name" value="LysR_subst-bd"/>
</dbReference>
<dbReference type="SUPFAM" id="SSF53850">
    <property type="entry name" value="Periplasmic binding protein-like II"/>
    <property type="match status" value="1"/>
</dbReference>
<dbReference type="InterPro" id="IPR036390">
    <property type="entry name" value="WH_DNA-bd_sf"/>
</dbReference>
<accession>A0A166X1H2</accession>
<dbReference type="Proteomes" id="UP000076643">
    <property type="component" value="Unassembled WGS sequence"/>
</dbReference>
<dbReference type="Gene3D" id="1.10.10.10">
    <property type="entry name" value="Winged helix-like DNA-binding domain superfamily/Winged helix DNA-binding domain"/>
    <property type="match status" value="1"/>
</dbReference>
<keyword evidence="3" id="KW-0238">DNA-binding</keyword>
<dbReference type="GO" id="GO:0000976">
    <property type="term" value="F:transcription cis-regulatory region binding"/>
    <property type="evidence" value="ECO:0007669"/>
    <property type="project" value="TreeGrafter"/>
</dbReference>
<dbReference type="AlphaFoldDB" id="A0A166X1H2"/>
<dbReference type="SUPFAM" id="SSF46785">
    <property type="entry name" value="Winged helix' DNA-binding domain"/>
    <property type="match status" value="1"/>
</dbReference>
<dbReference type="Gene3D" id="3.40.190.290">
    <property type="match status" value="1"/>
</dbReference>
<gene>
    <name evidence="6" type="ORF">N475_15105</name>
</gene>
<dbReference type="STRING" id="43657.S4054249_22130"/>
<dbReference type="InterPro" id="IPR036388">
    <property type="entry name" value="WH-like_DNA-bd_sf"/>
</dbReference>
<reference evidence="6 7" key="1">
    <citation type="submission" date="2013-07" db="EMBL/GenBank/DDBJ databases">
        <title>Comparative Genomic and Metabolomic Analysis of Twelve Strains of Pseudoalteromonas luteoviolacea.</title>
        <authorList>
            <person name="Vynne N.G."/>
            <person name="Mansson M."/>
            <person name="Gram L."/>
        </authorList>
    </citation>
    <scope>NUCLEOTIDE SEQUENCE [LARGE SCALE GENOMIC DNA]</scope>
    <source>
        <strain evidence="6 7">DSM 6061</strain>
    </source>
</reference>
<evidence type="ECO:0000313" key="6">
    <source>
        <dbReference type="EMBL" id="KZN39138.1"/>
    </source>
</evidence>
<evidence type="ECO:0000256" key="2">
    <source>
        <dbReference type="ARBA" id="ARBA00023015"/>
    </source>
</evidence>
<dbReference type="PANTHER" id="PTHR30126:SF40">
    <property type="entry name" value="HTH-TYPE TRANSCRIPTIONAL REGULATOR GLTR"/>
    <property type="match status" value="1"/>
</dbReference>